<organism evidence="2 3">
    <name type="scientific">Polarella glacialis</name>
    <name type="common">Dinoflagellate</name>
    <dbReference type="NCBI Taxonomy" id="89957"/>
    <lineage>
        <taxon>Eukaryota</taxon>
        <taxon>Sar</taxon>
        <taxon>Alveolata</taxon>
        <taxon>Dinophyceae</taxon>
        <taxon>Suessiales</taxon>
        <taxon>Suessiaceae</taxon>
        <taxon>Polarella</taxon>
    </lineage>
</organism>
<protein>
    <submittedName>
        <fullName evidence="2">Uncharacterized protein</fullName>
    </submittedName>
</protein>
<comment type="caution">
    <text evidence="2">The sequence shown here is derived from an EMBL/GenBank/DDBJ whole genome shotgun (WGS) entry which is preliminary data.</text>
</comment>
<dbReference type="Proteomes" id="UP000654075">
    <property type="component" value="Unassembled WGS sequence"/>
</dbReference>
<accession>A0A813H2C0</accession>
<gene>
    <name evidence="2" type="ORF">PGLA1383_LOCUS47861</name>
</gene>
<feature type="region of interest" description="Disordered" evidence="1">
    <location>
        <begin position="59"/>
        <end position="108"/>
    </location>
</feature>
<keyword evidence="3" id="KW-1185">Reference proteome</keyword>
<dbReference type="AlphaFoldDB" id="A0A813H2C0"/>
<reference evidence="2" key="1">
    <citation type="submission" date="2021-02" db="EMBL/GenBank/DDBJ databases">
        <authorList>
            <person name="Dougan E. K."/>
            <person name="Rhodes N."/>
            <person name="Thang M."/>
            <person name="Chan C."/>
        </authorList>
    </citation>
    <scope>NUCLEOTIDE SEQUENCE</scope>
</reference>
<name>A0A813H2C0_POLGL</name>
<proteinExistence type="predicted"/>
<dbReference type="EMBL" id="CAJNNV010030229">
    <property type="protein sequence ID" value="CAE8631860.1"/>
    <property type="molecule type" value="Genomic_DNA"/>
</dbReference>
<evidence type="ECO:0000313" key="2">
    <source>
        <dbReference type="EMBL" id="CAE8631860.1"/>
    </source>
</evidence>
<evidence type="ECO:0000256" key="1">
    <source>
        <dbReference type="SAM" id="MobiDB-lite"/>
    </source>
</evidence>
<evidence type="ECO:0000313" key="3">
    <source>
        <dbReference type="Proteomes" id="UP000654075"/>
    </source>
</evidence>
<sequence>MFGRQSQGSPSFPGGHFVAFLRTQQSCDEESMSIGIGCGTMGQALKQDKHGLDIPYTLAPPQRAPQSEANALVQLSRKGHPSASGTSSGKREAQVLQQLRQHFSRQRL</sequence>